<evidence type="ECO:0000313" key="1">
    <source>
        <dbReference type="EMBL" id="KAL0295473.1"/>
    </source>
</evidence>
<comment type="caution">
    <text evidence="1">The sequence shown here is derived from an EMBL/GenBank/DDBJ whole genome shotgun (WGS) entry which is preliminary data.</text>
</comment>
<proteinExistence type="predicted"/>
<sequence length="125" mass="14416">MSPYLLISLSSQRFRGKGTRPFRFEASWLQLEHCESVVHDSWSWIGVFPNAEVVHLAASCSDHAPLLANLLKQPTFRGKRTRSFRFKASWLQSEHCESVLHDSSQGRATVKSRRVFEKIEVCRQN</sequence>
<reference evidence="1" key="1">
    <citation type="submission" date="2020-06" db="EMBL/GenBank/DDBJ databases">
        <authorList>
            <person name="Li T."/>
            <person name="Hu X."/>
            <person name="Zhang T."/>
            <person name="Song X."/>
            <person name="Zhang H."/>
            <person name="Dai N."/>
            <person name="Sheng W."/>
            <person name="Hou X."/>
            <person name="Wei L."/>
        </authorList>
    </citation>
    <scope>NUCLEOTIDE SEQUENCE</scope>
    <source>
        <strain evidence="1">G02</strain>
        <tissue evidence="1">Leaf</tissue>
    </source>
</reference>
<accession>A0AAW2JN95</accession>
<dbReference type="AlphaFoldDB" id="A0AAW2JN95"/>
<name>A0AAW2JN95_SESRA</name>
<gene>
    <name evidence="1" type="ORF">Sradi_6835800</name>
</gene>
<reference evidence="1" key="2">
    <citation type="journal article" date="2024" name="Plant">
        <title>Genomic evolution and insights into agronomic trait innovations of Sesamum species.</title>
        <authorList>
            <person name="Miao H."/>
            <person name="Wang L."/>
            <person name="Qu L."/>
            <person name="Liu H."/>
            <person name="Sun Y."/>
            <person name="Le M."/>
            <person name="Wang Q."/>
            <person name="Wei S."/>
            <person name="Zheng Y."/>
            <person name="Lin W."/>
            <person name="Duan Y."/>
            <person name="Cao H."/>
            <person name="Xiong S."/>
            <person name="Wang X."/>
            <person name="Wei L."/>
            <person name="Li C."/>
            <person name="Ma Q."/>
            <person name="Ju M."/>
            <person name="Zhao R."/>
            <person name="Li G."/>
            <person name="Mu C."/>
            <person name="Tian Q."/>
            <person name="Mei H."/>
            <person name="Zhang T."/>
            <person name="Gao T."/>
            <person name="Zhang H."/>
        </authorList>
    </citation>
    <scope>NUCLEOTIDE SEQUENCE</scope>
    <source>
        <strain evidence="1">G02</strain>
    </source>
</reference>
<dbReference type="EMBL" id="JACGWJ010000035">
    <property type="protein sequence ID" value="KAL0295473.1"/>
    <property type="molecule type" value="Genomic_DNA"/>
</dbReference>
<organism evidence="1">
    <name type="scientific">Sesamum radiatum</name>
    <name type="common">Black benniseed</name>
    <dbReference type="NCBI Taxonomy" id="300843"/>
    <lineage>
        <taxon>Eukaryota</taxon>
        <taxon>Viridiplantae</taxon>
        <taxon>Streptophyta</taxon>
        <taxon>Embryophyta</taxon>
        <taxon>Tracheophyta</taxon>
        <taxon>Spermatophyta</taxon>
        <taxon>Magnoliopsida</taxon>
        <taxon>eudicotyledons</taxon>
        <taxon>Gunneridae</taxon>
        <taxon>Pentapetalae</taxon>
        <taxon>asterids</taxon>
        <taxon>lamiids</taxon>
        <taxon>Lamiales</taxon>
        <taxon>Pedaliaceae</taxon>
        <taxon>Sesamum</taxon>
    </lineage>
</organism>
<protein>
    <submittedName>
        <fullName evidence="1">Uncharacterized protein</fullName>
    </submittedName>
</protein>
<dbReference type="PANTHER" id="PTHR33710">
    <property type="entry name" value="BNAC02G09200D PROTEIN"/>
    <property type="match status" value="1"/>
</dbReference>
<dbReference type="PANTHER" id="PTHR33710:SF62">
    <property type="entry name" value="DUF4283 DOMAIN PROTEIN"/>
    <property type="match status" value="1"/>
</dbReference>